<dbReference type="STRING" id="2162.BRM9_1306"/>
<dbReference type="PANTHER" id="PTHR33490">
    <property type="entry name" value="BLR5614 PROTEIN-RELATED"/>
    <property type="match status" value="1"/>
</dbReference>
<evidence type="ECO:0000259" key="2">
    <source>
        <dbReference type="SMART" id="SM00460"/>
    </source>
</evidence>
<dbReference type="InterPro" id="IPR002931">
    <property type="entry name" value="Transglutaminase-like"/>
</dbReference>
<protein>
    <submittedName>
        <fullName evidence="3">Adhesin-like protein with transglutaminase and PMBR domains</fullName>
    </submittedName>
</protein>
<accession>A0A089ZBE0</accession>
<dbReference type="OrthoDB" id="71613at2157"/>
<dbReference type="SUPFAM" id="SSF54001">
    <property type="entry name" value="Cysteine proteinases"/>
    <property type="match status" value="1"/>
</dbReference>
<evidence type="ECO:0000256" key="1">
    <source>
        <dbReference type="SAM" id="MobiDB-lite"/>
    </source>
</evidence>
<dbReference type="Proteomes" id="UP000029661">
    <property type="component" value="Chromosome"/>
</dbReference>
<reference evidence="3 4" key="1">
    <citation type="submission" date="2013-12" db="EMBL/GenBank/DDBJ databases">
        <title>The complete genome sequence of Methanobacterium sp. BRM9.</title>
        <authorList>
            <consortium name="Pastoral Greenhouse Gas Research Consortium"/>
            <person name="Kelly W.J."/>
            <person name="Leahy S.C."/>
            <person name="Perry R."/>
            <person name="Li D."/>
            <person name="Altermann E."/>
            <person name="Lambie S.C."/>
            <person name="Attwood G.T."/>
        </authorList>
    </citation>
    <scope>NUCLEOTIDE SEQUENCE [LARGE SCALE GENOMIC DNA]</scope>
    <source>
        <strain evidence="3 4">BRM9</strain>
    </source>
</reference>
<name>A0A089ZBE0_METFO</name>
<proteinExistence type="predicted"/>
<dbReference type="RefSeq" id="WP_052399992.1">
    <property type="nucleotide sequence ID" value="NZ_CP006933.1"/>
</dbReference>
<evidence type="ECO:0000313" key="4">
    <source>
        <dbReference type="Proteomes" id="UP000029661"/>
    </source>
</evidence>
<organism evidence="3 4">
    <name type="scientific">Methanobacterium formicicum</name>
    <dbReference type="NCBI Taxonomy" id="2162"/>
    <lineage>
        <taxon>Archaea</taxon>
        <taxon>Methanobacteriati</taxon>
        <taxon>Methanobacteriota</taxon>
        <taxon>Methanomada group</taxon>
        <taxon>Methanobacteria</taxon>
        <taxon>Methanobacteriales</taxon>
        <taxon>Methanobacteriaceae</taxon>
        <taxon>Methanobacterium</taxon>
    </lineage>
</organism>
<feature type="compositionally biased region" description="Polar residues" evidence="1">
    <location>
        <begin position="15"/>
        <end position="44"/>
    </location>
</feature>
<dbReference type="PANTHER" id="PTHR33490:SF3">
    <property type="entry name" value="CONSERVED INTEGRAL MEMBRANE PROTEIN"/>
    <property type="match status" value="1"/>
</dbReference>
<dbReference type="SMART" id="SM00460">
    <property type="entry name" value="TGc"/>
    <property type="match status" value="1"/>
</dbReference>
<gene>
    <name evidence="3" type="ORF">BRM9_1306</name>
</gene>
<feature type="domain" description="Transglutaminase-like" evidence="2">
    <location>
        <begin position="896"/>
        <end position="958"/>
    </location>
</feature>
<sequence>MALVSVNGIYATSDGQNLTSDSYTNTTPPDSNTPATTTQSLSSEDNPNDDYQNNDYQAAGEAPPSFTNEQIIQAALDVKKFLEGNKYLPDYITINGIQVNQATFLQLLTTTTTKINNSDTTTTTIINTKLPGTGTETTTPGTLTQNEYLTLAQNIQTFINTNNQAPATMSTVFGNIKFQSLIYLYTRALNMHQTYGTLPTYLAVRPWSNIPITDTNKNTITTQDITQTAKDVKNFLEYHKYLPEYITINGIVVNQATFIQLLTTTTTKINNQDNTPLTLQNIKQPPTGTETTTPGTLTQNEYLTLAQNIQTFINTNGQGPATMTSTLGNVKFESLLYMYCRILSNCKDNNGILPELVTVRPWSPSNIPIRDEFFTTPQIIKTAIDVKNFLEYNKYLPEYITVNGVVMNQSQFLYLIVTATLQLNTGDTTLITLINANKPGTPSETTTGGCILQNEYITLAETIKNYIKTNQKAPNGISTSLGQVSYQSLLYMYCRILNQNNLIHDLPVLINVKAWKTANIPIYDKASFTISEITQTAVDVKVFVDANGYMPEWITVGGVFLNQTQFLHLLTATTILINNHNTGSVNPVNAILPLNIVDDGLTDGTLSTDRYVLLAQEIKTYIEQNKKGPNSMTTDLGTTSFKSLIYMYSRILQQYKLHQTLPTTIILKEWNTSNIPIFDDHFTHPEIATTAMQVKLFAEGNLFLPTLITISGVVVNQAQFLHLLTTAALKISSNDNTATYLEKVNLPTYNYENMVSGNMALSDILIVAQRIKSYMDTNQKADGSISSNLGDISFTSQIYLFSRLMDYYNSHHSLPSSVTGIKPWALIVYNLPAGFEVYLYPSNNCNSNDPLIIDLAKRITVGAVTPYDKALSIFNWVRDLVEYEFYYNTAKGAYGTLNTMGGNCCDISHAIVALCRASGLAARYVHGNCFFTYSQVWYGHVWAQIYVNGGWAVADGSNNYNELGVINNWDTGSYTLKGIYSSLPF</sequence>
<dbReference type="EMBL" id="CP006933">
    <property type="protein sequence ID" value="AIS32121.1"/>
    <property type="molecule type" value="Genomic_DNA"/>
</dbReference>
<dbReference type="KEGG" id="mfc:BRM9_1306"/>
<dbReference type="Pfam" id="PF01841">
    <property type="entry name" value="Transglut_core"/>
    <property type="match status" value="1"/>
</dbReference>
<dbReference type="AlphaFoldDB" id="A0A089ZBE0"/>
<dbReference type="Gene3D" id="3.10.620.30">
    <property type="match status" value="1"/>
</dbReference>
<feature type="region of interest" description="Disordered" evidence="1">
    <location>
        <begin position="15"/>
        <end position="63"/>
    </location>
</feature>
<dbReference type="InterPro" id="IPR038765">
    <property type="entry name" value="Papain-like_cys_pep_sf"/>
</dbReference>
<evidence type="ECO:0000313" key="3">
    <source>
        <dbReference type="EMBL" id="AIS32121.1"/>
    </source>
</evidence>
<dbReference type="GeneID" id="25399523"/>